<dbReference type="OrthoDB" id="2582440at2"/>
<accession>A0A2S0HYU9</accession>
<evidence type="ECO:0000256" key="2">
    <source>
        <dbReference type="SAM" id="MobiDB-lite"/>
    </source>
</evidence>
<name>A0A2S0HYU9_9FLAO</name>
<evidence type="ECO:0000313" key="5">
    <source>
        <dbReference type="Proteomes" id="UP000238442"/>
    </source>
</evidence>
<dbReference type="NCBIfam" id="TIGR04183">
    <property type="entry name" value="Por_Secre_tail"/>
    <property type="match status" value="1"/>
</dbReference>
<feature type="compositionally biased region" description="Low complexity" evidence="2">
    <location>
        <begin position="356"/>
        <end position="372"/>
    </location>
</feature>
<gene>
    <name evidence="4" type="ORF">C5O00_11965</name>
</gene>
<dbReference type="AlphaFoldDB" id="A0A2S0HYU9"/>
<feature type="region of interest" description="Disordered" evidence="2">
    <location>
        <begin position="350"/>
        <end position="375"/>
    </location>
</feature>
<sequence>MKNLLLFSVVLLMSYTAMAQLYVTPNGATDSYVYVNDEILFVEQDVNLVANNAGTTEASIYLRNEAQLIQGATSSANSGTGFISVYQDSYSDSYDYNFWGSPVGNQALAGSGNVNFGVLNFYDANTVTDSDQAMHTGNLNGIASPNLTISRRWLYKRTGGGGYQALGATYGVDPGLGFTMKGVGVTPAGGDPFQDPINQNYDFRGRPNNGNISVPVAANASTLAGNPYPSAIDMNLVFQDADNVEIQEFRYWDEDRSINSHNYTANKGGYGIWVPGVSPYITGGTYTRPTFLNYDTNGNPMGPSGGMGEDLGRLYAPIGQGFNIFANIAGDGQIFFKNSHRVYQKEAGNANSNFRGAQGSQTSSPSGGSVSSEVDPLAEYPPTLRVMSMFGNSHFREMLLVLSPLSTDGYDRGLDARHPMDGAKAEVYFPIVDDNGPLPYVIQTVPFDVGKKVPLTFEMDQQMPVSFTAIEEINLPSKVYLWDKRENLFQEITNGNEADFILPAGNYENRFFLVFRGGPDTDDSGGPVRNMKKEVTSNVDFFQNNPVAQLEVRNPEGYEIKSAAIFDMSGKLVLSEQNLGNSERFTFSTATFSDGVYIVKLTTTDNVEIDYRMTVHNKR</sequence>
<feature type="chain" id="PRO_5015442427" description="Por secretion system C-terminal sorting domain-containing protein" evidence="3">
    <location>
        <begin position="20"/>
        <end position="619"/>
    </location>
</feature>
<keyword evidence="1 3" id="KW-0732">Signal</keyword>
<evidence type="ECO:0000256" key="3">
    <source>
        <dbReference type="SAM" id="SignalP"/>
    </source>
</evidence>
<reference evidence="4 5" key="1">
    <citation type="submission" date="2018-02" db="EMBL/GenBank/DDBJ databases">
        <title>Genomic analysis of the strain RR4-38 isolated from a seawater recirculating aquaculture system.</title>
        <authorList>
            <person name="Kim Y.-S."/>
            <person name="Jang Y.H."/>
            <person name="Kim K.-H."/>
        </authorList>
    </citation>
    <scope>NUCLEOTIDE SEQUENCE [LARGE SCALE GENOMIC DNA]</scope>
    <source>
        <strain evidence="4 5">RR4-38</strain>
    </source>
</reference>
<dbReference type="InterPro" id="IPR026444">
    <property type="entry name" value="Secre_tail"/>
</dbReference>
<organism evidence="4 5">
    <name type="scientific">Pukyongia salina</name>
    <dbReference type="NCBI Taxonomy" id="2094025"/>
    <lineage>
        <taxon>Bacteria</taxon>
        <taxon>Pseudomonadati</taxon>
        <taxon>Bacteroidota</taxon>
        <taxon>Flavobacteriia</taxon>
        <taxon>Flavobacteriales</taxon>
        <taxon>Flavobacteriaceae</taxon>
        <taxon>Pukyongia</taxon>
    </lineage>
</organism>
<proteinExistence type="predicted"/>
<keyword evidence="5" id="KW-1185">Reference proteome</keyword>
<evidence type="ECO:0008006" key="6">
    <source>
        <dbReference type="Google" id="ProtNLM"/>
    </source>
</evidence>
<evidence type="ECO:0000313" key="4">
    <source>
        <dbReference type="EMBL" id="AVI51839.1"/>
    </source>
</evidence>
<dbReference type="KEGG" id="aue:C5O00_11965"/>
<protein>
    <recommendedName>
        <fullName evidence="6">Por secretion system C-terminal sorting domain-containing protein</fullName>
    </recommendedName>
</protein>
<dbReference type="Proteomes" id="UP000238442">
    <property type="component" value="Chromosome"/>
</dbReference>
<dbReference type="EMBL" id="CP027062">
    <property type="protein sequence ID" value="AVI51839.1"/>
    <property type="molecule type" value="Genomic_DNA"/>
</dbReference>
<evidence type="ECO:0000256" key="1">
    <source>
        <dbReference type="ARBA" id="ARBA00022729"/>
    </source>
</evidence>
<feature type="signal peptide" evidence="3">
    <location>
        <begin position="1"/>
        <end position="19"/>
    </location>
</feature>
<dbReference type="RefSeq" id="WP_105217079.1">
    <property type="nucleotide sequence ID" value="NZ_CP027062.1"/>
</dbReference>